<sequence length="530" mass="58207">MTHLAARLLTGLGSLCLFVGVAHAQLAQNLTIGNPKAMALGNAITADSSGIDAVHYNPAALTKLKGRQTQMKLLTGIMDIRAKFDAPAGYGRNFFGYTNDDVAGKSSRTTTPAMYLPGFGGLTEMPVLAAPLAGISVNPPGSKFTFATNVYAPQALGFSRDDDDDPARYQGRKVAIQRITYLSPSVAYQMNDELSFGLSVGFSHQAMALNQDFRAPGPLTGVTQLFGDVFKAGVCATPITILVNFCGASLGPFTNMANLDLDLQQKMAPSWNVGVLWEPVDWFAWGATYQSESRMHLQGKYRVDYSHNWQSFWSAFNSALLPQFIPIFPNGAVDEERGSASLDLTYPDHFSTGIKFKPHDDWQVNLDLKWTDYADWNEFTIEFDRELDMLRIAKVFSSQTATSSSITLDRGYESVWSWALGVQYDVNERLSLRAGYEPRPSSIPGNKADVLAPVGDAVLYGLGMGYRWDKDTVIDVGFNYFVSEQDIPAGTSCNVNCSGIDKIVYNPYADLDVKTKTTAYIMAITYRTTF</sequence>
<dbReference type="AlphaFoldDB" id="A0A1H7ME42"/>
<evidence type="ECO:0000256" key="8">
    <source>
        <dbReference type="SAM" id="SignalP"/>
    </source>
</evidence>
<dbReference type="Pfam" id="PF03349">
    <property type="entry name" value="Toluene_X"/>
    <property type="match status" value="1"/>
</dbReference>
<evidence type="ECO:0000313" key="9">
    <source>
        <dbReference type="EMBL" id="SEL08985.1"/>
    </source>
</evidence>
<evidence type="ECO:0000256" key="6">
    <source>
        <dbReference type="ARBA" id="ARBA00023136"/>
    </source>
</evidence>
<name>A0A1H7ME42_9GAMM</name>
<keyword evidence="4" id="KW-0812">Transmembrane</keyword>
<keyword evidence="10" id="KW-1185">Reference proteome</keyword>
<dbReference type="Gene3D" id="2.40.160.60">
    <property type="entry name" value="Outer membrane protein transport protein (OMPP1/FadL/TodX)"/>
    <property type="match status" value="1"/>
</dbReference>
<accession>A0A1H7ME42</accession>
<dbReference type="RefSeq" id="WP_074867385.1">
    <property type="nucleotide sequence ID" value="NZ_FOAS01000008.1"/>
</dbReference>
<dbReference type="EMBL" id="FOAS01000008">
    <property type="protein sequence ID" value="SEL08985.1"/>
    <property type="molecule type" value="Genomic_DNA"/>
</dbReference>
<evidence type="ECO:0000256" key="4">
    <source>
        <dbReference type="ARBA" id="ARBA00022692"/>
    </source>
</evidence>
<feature type="signal peptide" evidence="8">
    <location>
        <begin position="1"/>
        <end position="24"/>
    </location>
</feature>
<dbReference type="STRING" id="1429083.GCA_001885685_02182"/>
<evidence type="ECO:0000256" key="1">
    <source>
        <dbReference type="ARBA" id="ARBA00004571"/>
    </source>
</evidence>
<proteinExistence type="inferred from homology"/>
<dbReference type="SUPFAM" id="SSF56935">
    <property type="entry name" value="Porins"/>
    <property type="match status" value="1"/>
</dbReference>
<keyword evidence="6" id="KW-0472">Membrane</keyword>
<dbReference type="PANTHER" id="PTHR35093:SF8">
    <property type="entry name" value="OUTER MEMBRANE PROTEIN NMB0088-RELATED"/>
    <property type="match status" value="1"/>
</dbReference>
<organism evidence="9 10">
    <name type="scientific">Atopomonas hussainii</name>
    <dbReference type="NCBI Taxonomy" id="1429083"/>
    <lineage>
        <taxon>Bacteria</taxon>
        <taxon>Pseudomonadati</taxon>
        <taxon>Pseudomonadota</taxon>
        <taxon>Gammaproteobacteria</taxon>
        <taxon>Pseudomonadales</taxon>
        <taxon>Pseudomonadaceae</taxon>
        <taxon>Atopomonas</taxon>
    </lineage>
</organism>
<comment type="similarity">
    <text evidence="2">Belongs to the OmpP1/FadL family.</text>
</comment>
<comment type="subcellular location">
    <subcellularLocation>
        <location evidence="1">Cell outer membrane</location>
        <topology evidence="1">Multi-pass membrane protein</topology>
    </subcellularLocation>
</comment>
<dbReference type="PANTHER" id="PTHR35093">
    <property type="entry name" value="OUTER MEMBRANE PROTEIN NMB0088-RELATED"/>
    <property type="match status" value="1"/>
</dbReference>
<keyword evidence="5 8" id="KW-0732">Signal</keyword>
<evidence type="ECO:0000256" key="7">
    <source>
        <dbReference type="ARBA" id="ARBA00023237"/>
    </source>
</evidence>
<gene>
    <name evidence="9" type="ORF">SAMN05216214_1089</name>
</gene>
<evidence type="ECO:0000256" key="2">
    <source>
        <dbReference type="ARBA" id="ARBA00008163"/>
    </source>
</evidence>
<keyword evidence="3" id="KW-1134">Transmembrane beta strand</keyword>
<evidence type="ECO:0000256" key="3">
    <source>
        <dbReference type="ARBA" id="ARBA00022452"/>
    </source>
</evidence>
<feature type="chain" id="PRO_5010223920" evidence="8">
    <location>
        <begin position="25"/>
        <end position="530"/>
    </location>
</feature>
<evidence type="ECO:0000313" key="10">
    <source>
        <dbReference type="Proteomes" id="UP000185766"/>
    </source>
</evidence>
<reference evidence="9 10" key="1">
    <citation type="submission" date="2016-10" db="EMBL/GenBank/DDBJ databases">
        <authorList>
            <person name="de Groot N.N."/>
        </authorList>
    </citation>
    <scope>NUCLEOTIDE SEQUENCE [LARGE SCALE GENOMIC DNA]</scope>
    <source>
        <strain evidence="9 10">JCM 19513</strain>
    </source>
</reference>
<protein>
    <submittedName>
        <fullName evidence="9">Long-chain fatty acid transport protein</fullName>
    </submittedName>
</protein>
<evidence type="ECO:0000256" key="5">
    <source>
        <dbReference type="ARBA" id="ARBA00022729"/>
    </source>
</evidence>
<dbReference type="GO" id="GO:0015483">
    <property type="term" value="F:long-chain fatty acid transporting porin activity"/>
    <property type="evidence" value="ECO:0007669"/>
    <property type="project" value="TreeGrafter"/>
</dbReference>
<dbReference type="Proteomes" id="UP000185766">
    <property type="component" value="Unassembled WGS sequence"/>
</dbReference>
<dbReference type="GO" id="GO:0009279">
    <property type="term" value="C:cell outer membrane"/>
    <property type="evidence" value="ECO:0007669"/>
    <property type="project" value="UniProtKB-SubCell"/>
</dbReference>
<dbReference type="InterPro" id="IPR005017">
    <property type="entry name" value="OMPP1/FadL/TodX"/>
</dbReference>
<keyword evidence="7" id="KW-0998">Cell outer membrane</keyword>